<dbReference type="PANTHER" id="PTHR43712:SF1">
    <property type="entry name" value="HYPOTHETICAL O-METHYLTRANSFERASE (EUROFUNG)-RELATED"/>
    <property type="match status" value="1"/>
</dbReference>
<dbReference type="Proteomes" id="UP000319160">
    <property type="component" value="Unassembled WGS sequence"/>
</dbReference>
<reference evidence="7" key="1">
    <citation type="submission" date="2019-06" db="EMBL/GenBank/DDBJ databases">
        <title>Draft genome sequence of the griseofulvin-producing fungus Xylaria cubensis strain G536.</title>
        <authorList>
            <person name="Mead M.E."/>
            <person name="Raja H.A."/>
            <person name="Steenwyk J.L."/>
            <person name="Knowles S.L."/>
            <person name="Oberlies N.H."/>
            <person name="Rokas A."/>
        </authorList>
    </citation>
    <scope>NUCLEOTIDE SEQUENCE [LARGE SCALE GENOMIC DNA]</scope>
    <source>
        <strain evidence="7">G536</strain>
    </source>
</reference>
<keyword evidence="1" id="KW-0489">Methyltransferase</keyword>
<comment type="caution">
    <text evidence="6">The sequence shown here is derived from an EMBL/GenBank/DDBJ whole genome shotgun (WGS) entry which is preliminary data.</text>
</comment>
<keyword evidence="7" id="KW-1185">Reference proteome</keyword>
<dbReference type="EMBL" id="VFLP01000040">
    <property type="protein sequence ID" value="TRX91995.1"/>
    <property type="molecule type" value="Genomic_DNA"/>
</dbReference>
<dbReference type="InterPro" id="IPR029063">
    <property type="entry name" value="SAM-dependent_MTases_sf"/>
</dbReference>
<protein>
    <recommendedName>
        <fullName evidence="5">O-methyltransferase C-terminal domain-containing protein</fullName>
    </recommendedName>
</protein>
<dbReference type="PROSITE" id="PS51683">
    <property type="entry name" value="SAM_OMT_II"/>
    <property type="match status" value="1"/>
</dbReference>
<dbReference type="Gene3D" id="3.40.50.150">
    <property type="entry name" value="Vaccinia Virus protein VP39"/>
    <property type="match status" value="1"/>
</dbReference>
<evidence type="ECO:0000256" key="3">
    <source>
        <dbReference type="ARBA" id="ARBA00022691"/>
    </source>
</evidence>
<evidence type="ECO:0000313" key="6">
    <source>
        <dbReference type="EMBL" id="TRX91995.1"/>
    </source>
</evidence>
<feature type="domain" description="O-methyltransferase C-terminal" evidence="5">
    <location>
        <begin position="196"/>
        <end position="336"/>
    </location>
</feature>
<dbReference type="PANTHER" id="PTHR43712">
    <property type="entry name" value="PUTATIVE (AFU_ORTHOLOGUE AFUA_4G14580)-RELATED"/>
    <property type="match status" value="1"/>
</dbReference>
<evidence type="ECO:0000313" key="7">
    <source>
        <dbReference type="Proteomes" id="UP000319160"/>
    </source>
</evidence>
<feature type="active site" description="Proton acceptor" evidence="4">
    <location>
        <position position="265"/>
    </location>
</feature>
<evidence type="ECO:0000256" key="1">
    <source>
        <dbReference type="ARBA" id="ARBA00022603"/>
    </source>
</evidence>
<dbReference type="AlphaFoldDB" id="A0A553HVM1"/>
<sequence>MDAAIAHIEELVSTADENTRRELRLRLLNIVNSLEDTNDTFHRFAHCHLGSAVVKIGFDLGLFKSLAESKECVTLEIIAERMGADTSLLELPRQRFIANWLRSFEVVAPIYQAMPSFLQKTNYVTPTDPVDTAWQRAFNTPMHALEWLGKHPDKLARFGDYMASRDGPSRGWLDVYPVQEEFATGDWDNGTSRAVFVNIGVGVGHPCAEFKKKFPHLPGRVVLQDLPHKIEQVPPVSGAESMAHSLFDEQPVKGAKYYFMRGILHNYPDHLAKVLLERVRDAMAPDSALLLDDYVVSEQWPDFYSRSISDLTMLGTFSSQERFEEQWCSLFESAGLRLVKSYPLNDPPTSETVMEVRLK</sequence>
<organism evidence="6 7">
    <name type="scientific">Xylaria flabelliformis</name>
    <dbReference type="NCBI Taxonomy" id="2512241"/>
    <lineage>
        <taxon>Eukaryota</taxon>
        <taxon>Fungi</taxon>
        <taxon>Dikarya</taxon>
        <taxon>Ascomycota</taxon>
        <taxon>Pezizomycotina</taxon>
        <taxon>Sordariomycetes</taxon>
        <taxon>Xylariomycetidae</taxon>
        <taxon>Xylariales</taxon>
        <taxon>Xylariaceae</taxon>
        <taxon>Xylaria</taxon>
    </lineage>
</organism>
<evidence type="ECO:0000256" key="2">
    <source>
        <dbReference type="ARBA" id="ARBA00022679"/>
    </source>
</evidence>
<dbReference type="InterPro" id="IPR016461">
    <property type="entry name" value="COMT-like"/>
</dbReference>
<dbReference type="InterPro" id="IPR001077">
    <property type="entry name" value="COMT_C"/>
</dbReference>
<evidence type="ECO:0000259" key="5">
    <source>
        <dbReference type="Pfam" id="PF00891"/>
    </source>
</evidence>
<dbReference type="OrthoDB" id="2410195at2759"/>
<dbReference type="GO" id="GO:0032259">
    <property type="term" value="P:methylation"/>
    <property type="evidence" value="ECO:0007669"/>
    <property type="project" value="UniProtKB-KW"/>
</dbReference>
<accession>A0A553HVM1</accession>
<dbReference type="GO" id="GO:0008171">
    <property type="term" value="F:O-methyltransferase activity"/>
    <property type="evidence" value="ECO:0007669"/>
    <property type="project" value="InterPro"/>
</dbReference>
<dbReference type="Pfam" id="PF00891">
    <property type="entry name" value="Methyltransf_2"/>
    <property type="match status" value="1"/>
</dbReference>
<evidence type="ECO:0000256" key="4">
    <source>
        <dbReference type="PIRSR" id="PIRSR005739-1"/>
    </source>
</evidence>
<proteinExistence type="predicted"/>
<gene>
    <name evidence="6" type="ORF">FHL15_007092</name>
</gene>
<dbReference type="SUPFAM" id="SSF53335">
    <property type="entry name" value="S-adenosyl-L-methionine-dependent methyltransferases"/>
    <property type="match status" value="1"/>
</dbReference>
<keyword evidence="2" id="KW-0808">Transferase</keyword>
<name>A0A553HVM1_9PEZI</name>
<keyword evidence="3" id="KW-0949">S-adenosyl-L-methionine</keyword>